<accession>A0ABM5MIV0</accession>
<sequence>MPRSLPLMGNEKRCPKVMGHLLVVRTYTETQVCRKKSALFPSPPLLDR</sequence>
<protein>
    <submittedName>
        <fullName evidence="1">Uncharacterized protein</fullName>
    </submittedName>
</protein>
<name>A0ABM5MIV0_GEOTH</name>
<evidence type="ECO:0000313" key="2">
    <source>
        <dbReference type="Proteomes" id="UP000005636"/>
    </source>
</evidence>
<keyword evidence="2" id="KW-1185">Reference proteome</keyword>
<dbReference type="EMBL" id="CP003125">
    <property type="protein sequence ID" value="AEV19655.1"/>
    <property type="molecule type" value="Genomic_DNA"/>
</dbReference>
<gene>
    <name evidence="1" type="ORF">GTCCBUS3UF5_23490</name>
</gene>
<organism evidence="1 2">
    <name type="scientific">Geobacillus thermoleovorans CCB_US3_UF5</name>
    <dbReference type="NCBI Taxonomy" id="1111068"/>
    <lineage>
        <taxon>Bacteria</taxon>
        <taxon>Bacillati</taxon>
        <taxon>Bacillota</taxon>
        <taxon>Bacilli</taxon>
        <taxon>Bacillales</taxon>
        <taxon>Anoxybacillaceae</taxon>
        <taxon>Geobacillus</taxon>
        <taxon>Geobacillus thermoleovorans group</taxon>
    </lineage>
</organism>
<dbReference type="Proteomes" id="UP000005636">
    <property type="component" value="Chromosome"/>
</dbReference>
<reference evidence="1 2" key="1">
    <citation type="submission" date="2011-11" db="EMBL/GenBank/DDBJ databases">
        <title>Complete genome sequence of thermophilic Geobacillus thermoleovorans CCB_US3_UF5.</title>
        <authorList>
            <person name="Muhd Sakaff M.K.L."/>
            <person name="Abdul Rahman A.Y."/>
            <person name="Saito J.A."/>
            <person name="Hou S."/>
            <person name="Alam M."/>
        </authorList>
    </citation>
    <scope>NUCLEOTIDE SEQUENCE [LARGE SCALE GENOMIC DNA]</scope>
    <source>
        <strain evidence="1 2">CCB_US3_UF5</strain>
    </source>
</reference>
<proteinExistence type="predicted"/>
<evidence type="ECO:0000313" key="1">
    <source>
        <dbReference type="EMBL" id="AEV19655.1"/>
    </source>
</evidence>